<evidence type="ECO:0000256" key="1">
    <source>
        <dbReference type="SAM" id="MobiDB-lite"/>
    </source>
</evidence>
<feature type="region of interest" description="Disordered" evidence="1">
    <location>
        <begin position="1"/>
        <end position="48"/>
    </location>
</feature>
<name>A0A1J8QIJ2_9AGAM</name>
<evidence type="ECO:0000313" key="2">
    <source>
        <dbReference type="EMBL" id="OJA13216.1"/>
    </source>
</evidence>
<accession>A0A1J8QIJ2</accession>
<feature type="non-terminal residue" evidence="2">
    <location>
        <position position="48"/>
    </location>
</feature>
<reference evidence="2 3" key="1">
    <citation type="submission" date="2016-03" db="EMBL/GenBank/DDBJ databases">
        <title>Comparative genomics of the ectomycorrhizal sister species Rhizopogon vinicolor and Rhizopogon vesiculosus (Basidiomycota: Boletales) reveals a divergence of the mating type B locus.</title>
        <authorList>
            <person name="Mujic A.B."/>
            <person name="Kuo A."/>
            <person name="Tritt A."/>
            <person name="Lipzen A."/>
            <person name="Chen C."/>
            <person name="Johnson J."/>
            <person name="Sharma A."/>
            <person name="Barry K."/>
            <person name="Grigoriev I.V."/>
            <person name="Spatafora J.W."/>
        </authorList>
    </citation>
    <scope>NUCLEOTIDE SEQUENCE [LARGE SCALE GENOMIC DNA]</scope>
    <source>
        <strain evidence="2 3">AM-OR11-056</strain>
    </source>
</reference>
<gene>
    <name evidence="2" type="ORF">AZE42_12311</name>
</gene>
<dbReference type="EMBL" id="LVVM01004297">
    <property type="protein sequence ID" value="OJA13216.1"/>
    <property type="molecule type" value="Genomic_DNA"/>
</dbReference>
<comment type="caution">
    <text evidence="2">The sequence shown here is derived from an EMBL/GenBank/DDBJ whole genome shotgun (WGS) entry which is preliminary data.</text>
</comment>
<evidence type="ECO:0000313" key="3">
    <source>
        <dbReference type="Proteomes" id="UP000183567"/>
    </source>
</evidence>
<dbReference type="AlphaFoldDB" id="A0A1J8QIJ2"/>
<sequence length="48" mass="5363">MYGDNKLRTHLRPHLPPPRPQIHSPVSPALSALCKIRTASDPSQPRQP</sequence>
<organism evidence="2 3">
    <name type="scientific">Rhizopogon vesiculosus</name>
    <dbReference type="NCBI Taxonomy" id="180088"/>
    <lineage>
        <taxon>Eukaryota</taxon>
        <taxon>Fungi</taxon>
        <taxon>Dikarya</taxon>
        <taxon>Basidiomycota</taxon>
        <taxon>Agaricomycotina</taxon>
        <taxon>Agaricomycetes</taxon>
        <taxon>Agaricomycetidae</taxon>
        <taxon>Boletales</taxon>
        <taxon>Suillineae</taxon>
        <taxon>Rhizopogonaceae</taxon>
        <taxon>Rhizopogon</taxon>
    </lineage>
</organism>
<dbReference type="Proteomes" id="UP000183567">
    <property type="component" value="Unassembled WGS sequence"/>
</dbReference>
<proteinExistence type="predicted"/>
<protein>
    <submittedName>
        <fullName evidence="2">Uncharacterized protein</fullName>
    </submittedName>
</protein>
<keyword evidence="3" id="KW-1185">Reference proteome</keyword>